<dbReference type="PANTHER" id="PTHR45339">
    <property type="entry name" value="HYBRID SIGNAL TRANSDUCTION HISTIDINE KINASE J"/>
    <property type="match status" value="1"/>
</dbReference>
<dbReference type="PROSITE" id="PS50110">
    <property type="entry name" value="RESPONSE_REGULATORY"/>
    <property type="match status" value="1"/>
</dbReference>
<evidence type="ECO:0000259" key="8">
    <source>
        <dbReference type="PROSITE" id="PS50110"/>
    </source>
</evidence>
<dbReference type="InterPro" id="IPR011006">
    <property type="entry name" value="CheY-like_superfamily"/>
</dbReference>
<dbReference type="SMART" id="SM00448">
    <property type="entry name" value="REC"/>
    <property type="match status" value="1"/>
</dbReference>
<dbReference type="PROSITE" id="PS50109">
    <property type="entry name" value="HIS_KIN"/>
    <property type="match status" value="1"/>
</dbReference>
<dbReference type="Proteomes" id="UP001139095">
    <property type="component" value="Unassembled WGS sequence"/>
</dbReference>
<feature type="domain" description="Response regulatory" evidence="8">
    <location>
        <begin position="588"/>
        <end position="704"/>
    </location>
</feature>
<evidence type="ECO:0000256" key="3">
    <source>
        <dbReference type="ARBA" id="ARBA00022553"/>
    </source>
</evidence>
<dbReference type="SMART" id="SM00387">
    <property type="entry name" value="HATPase_c"/>
    <property type="match status" value="1"/>
</dbReference>
<keyword evidence="4" id="KW-0902">Two-component regulatory system</keyword>
<proteinExistence type="predicted"/>
<dbReference type="Gene3D" id="1.10.287.130">
    <property type="match status" value="1"/>
</dbReference>
<dbReference type="Pfam" id="PF00512">
    <property type="entry name" value="HisKA"/>
    <property type="match status" value="1"/>
</dbReference>
<protein>
    <recommendedName>
        <fullName evidence="2">histidine kinase</fullName>
        <ecNumber evidence="2">2.7.13.3</ecNumber>
    </recommendedName>
</protein>
<dbReference type="PROSITE" id="PS51257">
    <property type="entry name" value="PROKAR_LIPOPROTEIN"/>
    <property type="match status" value="1"/>
</dbReference>
<comment type="catalytic activity">
    <reaction evidence="1">
        <text>ATP + protein L-histidine = ADP + protein N-phospho-L-histidine.</text>
        <dbReference type="EC" id="2.7.13.3"/>
    </reaction>
</comment>
<keyword evidence="10" id="KW-1185">Reference proteome</keyword>
<dbReference type="Pfam" id="PF02518">
    <property type="entry name" value="HATPase_c"/>
    <property type="match status" value="1"/>
</dbReference>
<accession>A0A9X1LE47</accession>
<sequence>MNVFLQRFSDRKNSAFIALVVAACIFMGASALIFAQVVEHQKSMMSAAEEDALWASYQLDREALKLKNALQLLQDGFTSQRLDEAMVRFDILYSRIHIIETGQLRDLFDKMPQFEGALITLQNTMSNMDEDLFSEKGVKNIPTLIAGSALVQKQTELLVLESLASRSAEKVSDREDSLGLFLYLGFLIACLTFTMVFIIAMLFRQLGMAKASYKQSQKLAGELEDAVQSAEQALKVKSEFLATMSHEIRTPMNAVVGFSYLLLDGELEPKVREKVQRIQRSADNLLSIINSILDFSKLESGNMELDSQPFSLDELLEYLYQSNEVAAHKKGLELIVCRDFSLSDNCVGDAAKLKQVLTNLLSNAIKFTPQGRVQVTVSLSDPSCLVFEVEDTGIGIAEGVDVFDMFKQADSSTTRLYGGTGLGLSISRKLVELMGGSISFASHDKQGCLFTVQLPYCTEGEQNKPLLPVFAVLDQDRQGQYQLKRLNVKAEQKGQADLLETTLPVLVSKDWVESEKALLQQHNHYLASRVVFLSSQAPLELSQFPAMGLLTPSALHDKMADMKLMEQDRAPSDTTDCVHSPCVFKDMTILLAEDNKINASIATAIMQKMGATVVWVENGLKAYEEARYNKYDLIVMDIRMPAMDGYQASQKIMAALDEEKPPIIVLTADVFNIQKEDFSQFGIDDYLLKPVDPHLLMDKVETLIINDRLIKSTNRQSEYQGKLERRSLVAVLQQLSILEDHLHQGAIESESVLRSIIDQCGACSGVETLKTAIDDVVSYDYQDAILKVQGFKRCLYRDTIGVG</sequence>
<dbReference type="EMBL" id="JAJATW010000001">
    <property type="protein sequence ID" value="MCB5160540.1"/>
    <property type="molecule type" value="Genomic_DNA"/>
</dbReference>
<dbReference type="PANTHER" id="PTHR45339:SF1">
    <property type="entry name" value="HYBRID SIGNAL TRANSDUCTION HISTIDINE KINASE J"/>
    <property type="match status" value="1"/>
</dbReference>
<dbReference type="InterPro" id="IPR003594">
    <property type="entry name" value="HATPase_dom"/>
</dbReference>
<dbReference type="InterPro" id="IPR036890">
    <property type="entry name" value="HATPase_C_sf"/>
</dbReference>
<feature type="domain" description="Histidine kinase" evidence="7">
    <location>
        <begin position="243"/>
        <end position="458"/>
    </location>
</feature>
<dbReference type="InterPro" id="IPR001789">
    <property type="entry name" value="Sig_transdc_resp-reg_receiver"/>
</dbReference>
<evidence type="ECO:0000259" key="7">
    <source>
        <dbReference type="PROSITE" id="PS50109"/>
    </source>
</evidence>
<dbReference type="Gene3D" id="3.30.565.10">
    <property type="entry name" value="Histidine kinase-like ATPase, C-terminal domain"/>
    <property type="match status" value="1"/>
</dbReference>
<dbReference type="InterPro" id="IPR036097">
    <property type="entry name" value="HisK_dim/P_sf"/>
</dbReference>
<keyword evidence="6" id="KW-0472">Membrane</keyword>
<dbReference type="CDD" id="cd17546">
    <property type="entry name" value="REC_hyHK_CKI1_RcsC-like"/>
    <property type="match status" value="1"/>
</dbReference>
<dbReference type="Gene3D" id="3.40.50.2300">
    <property type="match status" value="1"/>
</dbReference>
<dbReference type="SUPFAM" id="SSF55874">
    <property type="entry name" value="ATPase domain of HSP90 chaperone/DNA topoisomerase II/histidine kinase"/>
    <property type="match status" value="1"/>
</dbReference>
<comment type="caution">
    <text evidence="9">The sequence shown here is derived from an EMBL/GenBank/DDBJ whole genome shotgun (WGS) entry which is preliminary data.</text>
</comment>
<evidence type="ECO:0000256" key="5">
    <source>
        <dbReference type="PROSITE-ProRule" id="PRU00169"/>
    </source>
</evidence>
<dbReference type="SMART" id="SM00388">
    <property type="entry name" value="HisKA"/>
    <property type="match status" value="1"/>
</dbReference>
<feature type="modified residue" description="4-aspartylphosphate" evidence="5">
    <location>
        <position position="637"/>
    </location>
</feature>
<dbReference type="SUPFAM" id="SSF47384">
    <property type="entry name" value="Homodimeric domain of signal transducing histidine kinase"/>
    <property type="match status" value="1"/>
</dbReference>
<feature type="transmembrane region" description="Helical" evidence="6">
    <location>
        <begin position="180"/>
        <end position="203"/>
    </location>
</feature>
<dbReference type="CDD" id="cd00082">
    <property type="entry name" value="HisKA"/>
    <property type="match status" value="1"/>
</dbReference>
<dbReference type="Pfam" id="PF00072">
    <property type="entry name" value="Response_reg"/>
    <property type="match status" value="1"/>
</dbReference>
<evidence type="ECO:0000256" key="2">
    <source>
        <dbReference type="ARBA" id="ARBA00012438"/>
    </source>
</evidence>
<dbReference type="SUPFAM" id="SSF52172">
    <property type="entry name" value="CheY-like"/>
    <property type="match status" value="1"/>
</dbReference>
<dbReference type="InterPro" id="IPR005467">
    <property type="entry name" value="His_kinase_dom"/>
</dbReference>
<dbReference type="PRINTS" id="PR00344">
    <property type="entry name" value="BCTRLSENSOR"/>
</dbReference>
<dbReference type="EC" id="2.7.13.3" evidence="2"/>
<reference evidence="9" key="1">
    <citation type="submission" date="2021-10" db="EMBL/GenBank/DDBJ databases">
        <title>Marinomonas pontica sp. nov., isolated from the Black Sea.</title>
        <authorList>
            <person name="Zhao L.-H."/>
            <person name="Xue J.-H."/>
        </authorList>
    </citation>
    <scope>NUCLEOTIDE SEQUENCE</scope>
    <source>
        <strain evidence="9">E8</strain>
    </source>
</reference>
<evidence type="ECO:0000313" key="9">
    <source>
        <dbReference type="EMBL" id="MCB5160540.1"/>
    </source>
</evidence>
<evidence type="ECO:0000256" key="1">
    <source>
        <dbReference type="ARBA" id="ARBA00000085"/>
    </source>
</evidence>
<dbReference type="RefSeq" id="WP_226752919.1">
    <property type="nucleotide sequence ID" value="NZ_JAJATW010000001.1"/>
</dbReference>
<gene>
    <name evidence="9" type="ORF">LG368_01355</name>
</gene>
<evidence type="ECO:0000256" key="4">
    <source>
        <dbReference type="ARBA" id="ARBA00023012"/>
    </source>
</evidence>
<name>A0A9X1LE47_9GAMM</name>
<dbReference type="AlphaFoldDB" id="A0A9X1LE47"/>
<organism evidence="9 10">
    <name type="scientific">Marinomonas algarum</name>
    <dbReference type="NCBI Taxonomy" id="2883105"/>
    <lineage>
        <taxon>Bacteria</taxon>
        <taxon>Pseudomonadati</taxon>
        <taxon>Pseudomonadota</taxon>
        <taxon>Gammaproteobacteria</taxon>
        <taxon>Oceanospirillales</taxon>
        <taxon>Oceanospirillaceae</taxon>
        <taxon>Marinomonas</taxon>
    </lineage>
</organism>
<keyword evidence="6" id="KW-0812">Transmembrane</keyword>
<keyword evidence="6" id="KW-1133">Transmembrane helix</keyword>
<evidence type="ECO:0000256" key="6">
    <source>
        <dbReference type="SAM" id="Phobius"/>
    </source>
</evidence>
<dbReference type="InterPro" id="IPR004358">
    <property type="entry name" value="Sig_transdc_His_kin-like_C"/>
</dbReference>
<keyword evidence="3 5" id="KW-0597">Phosphoprotein</keyword>
<dbReference type="FunFam" id="3.30.565.10:FF:000010">
    <property type="entry name" value="Sensor histidine kinase RcsC"/>
    <property type="match status" value="1"/>
</dbReference>
<dbReference type="GO" id="GO:0000155">
    <property type="term" value="F:phosphorelay sensor kinase activity"/>
    <property type="evidence" value="ECO:0007669"/>
    <property type="project" value="InterPro"/>
</dbReference>
<dbReference type="InterPro" id="IPR003661">
    <property type="entry name" value="HisK_dim/P_dom"/>
</dbReference>
<dbReference type="CDD" id="cd16922">
    <property type="entry name" value="HATPase_EvgS-ArcB-TorS-like"/>
    <property type="match status" value="1"/>
</dbReference>
<evidence type="ECO:0000313" key="10">
    <source>
        <dbReference type="Proteomes" id="UP001139095"/>
    </source>
</evidence>